<feature type="region of interest" description="Disordered" evidence="1">
    <location>
        <begin position="109"/>
        <end position="128"/>
    </location>
</feature>
<organism evidence="2 3">
    <name type="scientific">Naematelia encephala</name>
    <dbReference type="NCBI Taxonomy" id="71784"/>
    <lineage>
        <taxon>Eukaryota</taxon>
        <taxon>Fungi</taxon>
        <taxon>Dikarya</taxon>
        <taxon>Basidiomycota</taxon>
        <taxon>Agaricomycotina</taxon>
        <taxon>Tremellomycetes</taxon>
        <taxon>Tremellales</taxon>
        <taxon>Naemateliaceae</taxon>
        <taxon>Naematelia</taxon>
    </lineage>
</organism>
<proteinExistence type="predicted"/>
<name>A0A1Y2AHZ2_9TREE</name>
<comment type="caution">
    <text evidence="2">The sequence shown here is derived from an EMBL/GenBank/DDBJ whole genome shotgun (WGS) entry which is preliminary data.</text>
</comment>
<dbReference type="InParanoid" id="A0A1Y2AHZ2"/>
<dbReference type="EMBL" id="MCFC01000102">
    <property type="protein sequence ID" value="ORY21900.1"/>
    <property type="molecule type" value="Genomic_DNA"/>
</dbReference>
<reference evidence="2 3" key="1">
    <citation type="submission" date="2016-07" db="EMBL/GenBank/DDBJ databases">
        <title>Pervasive Adenine N6-methylation of Active Genes in Fungi.</title>
        <authorList>
            <consortium name="DOE Joint Genome Institute"/>
            <person name="Mondo S.J."/>
            <person name="Dannebaum R.O."/>
            <person name="Kuo R.C."/>
            <person name="Labutti K."/>
            <person name="Haridas S."/>
            <person name="Kuo A."/>
            <person name="Salamov A."/>
            <person name="Ahrendt S.R."/>
            <person name="Lipzen A."/>
            <person name="Sullivan W."/>
            <person name="Andreopoulos W.B."/>
            <person name="Clum A."/>
            <person name="Lindquist E."/>
            <person name="Daum C."/>
            <person name="Ramamoorthy G.K."/>
            <person name="Gryganskyi A."/>
            <person name="Culley D."/>
            <person name="Magnuson J.K."/>
            <person name="James T.Y."/>
            <person name="O'Malley M.A."/>
            <person name="Stajich J.E."/>
            <person name="Spatafora J.W."/>
            <person name="Visel A."/>
            <person name="Grigoriev I.V."/>
        </authorList>
    </citation>
    <scope>NUCLEOTIDE SEQUENCE [LARGE SCALE GENOMIC DNA]</scope>
    <source>
        <strain evidence="2 3">68-887.2</strain>
    </source>
</reference>
<evidence type="ECO:0000256" key="1">
    <source>
        <dbReference type="SAM" id="MobiDB-lite"/>
    </source>
</evidence>
<feature type="compositionally biased region" description="Low complexity" evidence="1">
    <location>
        <begin position="1"/>
        <end position="14"/>
    </location>
</feature>
<gene>
    <name evidence="2" type="ORF">BCR39DRAFT_508254</name>
</gene>
<keyword evidence="3" id="KW-1185">Reference proteome</keyword>
<dbReference type="AlphaFoldDB" id="A0A1Y2AHZ2"/>
<feature type="region of interest" description="Disordered" evidence="1">
    <location>
        <begin position="1"/>
        <end position="24"/>
    </location>
</feature>
<sequence>MANTSGSISLSSGSNDKTDTSTRCSNAVPAANSVISSNALRVVGGLLFVALCLRKSANPSSELASGSVQTNNHMTPHPAEPSCSVWTLTNTGDIGKCDAMGGSGNWSDVCPSHHDPEDPGTGTNDSFNQKDLAMITTGYSQMDLSEFQVKAWPEGGGQCMAEDGDEDEVYD</sequence>
<accession>A0A1Y2AHZ2</accession>
<protein>
    <submittedName>
        <fullName evidence="2">Uncharacterized protein</fullName>
    </submittedName>
</protein>
<evidence type="ECO:0000313" key="3">
    <source>
        <dbReference type="Proteomes" id="UP000193986"/>
    </source>
</evidence>
<evidence type="ECO:0000313" key="2">
    <source>
        <dbReference type="EMBL" id="ORY21900.1"/>
    </source>
</evidence>
<dbReference type="Proteomes" id="UP000193986">
    <property type="component" value="Unassembled WGS sequence"/>
</dbReference>